<evidence type="ECO:0000313" key="3">
    <source>
        <dbReference type="EMBL" id="CAE2262577.1"/>
    </source>
</evidence>
<protein>
    <recommendedName>
        <fullName evidence="4">Glycine zipper domain-containing protein</fullName>
    </recommendedName>
</protein>
<keyword evidence="2" id="KW-0732">Signal</keyword>
<evidence type="ECO:0008006" key="4">
    <source>
        <dbReference type="Google" id="ProtNLM"/>
    </source>
</evidence>
<name>A0A7S4JG48_9STRA</name>
<gene>
    <name evidence="3" type="ORF">OAUR00152_LOCUS27557</name>
</gene>
<feature type="coiled-coil region" evidence="1">
    <location>
        <begin position="216"/>
        <end position="250"/>
    </location>
</feature>
<dbReference type="EMBL" id="HBKQ01039948">
    <property type="protein sequence ID" value="CAE2262577.1"/>
    <property type="molecule type" value="Transcribed_RNA"/>
</dbReference>
<keyword evidence="1" id="KW-0175">Coiled coil</keyword>
<evidence type="ECO:0000256" key="2">
    <source>
        <dbReference type="SAM" id="SignalP"/>
    </source>
</evidence>
<sequence>MLGSKLSVSLLVLLSLSISFCRGFVHDRRRHATWSKYLAHDNMCLRSIGFEPRALSHVKNRADVLMRNKRFDNEFDDVTSRRAAQKSAGKGGGEAAAGAILGAMLGGPFGALFGAQIGANVGSSRAFDKAKEDEMKRLGVTKEMLEMAEDCGVALERAMEGLKATQDSYETQRAFARRLDSDSDRLYEKAKAAMTASEEEKARALLTERQGMQEKLKKALMSCASARKMLEQQEENVAALEARAMEVEALLQRGVGAKAMQESSDQFSLSDEDPLVKKFRDLDID</sequence>
<organism evidence="3">
    <name type="scientific">Odontella aurita</name>
    <dbReference type="NCBI Taxonomy" id="265563"/>
    <lineage>
        <taxon>Eukaryota</taxon>
        <taxon>Sar</taxon>
        <taxon>Stramenopiles</taxon>
        <taxon>Ochrophyta</taxon>
        <taxon>Bacillariophyta</taxon>
        <taxon>Mediophyceae</taxon>
        <taxon>Biddulphiophycidae</taxon>
        <taxon>Eupodiscales</taxon>
        <taxon>Odontellaceae</taxon>
        <taxon>Odontella</taxon>
    </lineage>
</organism>
<reference evidence="3" key="1">
    <citation type="submission" date="2021-01" db="EMBL/GenBank/DDBJ databases">
        <authorList>
            <person name="Corre E."/>
            <person name="Pelletier E."/>
            <person name="Niang G."/>
            <person name="Scheremetjew M."/>
            <person name="Finn R."/>
            <person name="Kale V."/>
            <person name="Holt S."/>
            <person name="Cochrane G."/>
            <person name="Meng A."/>
            <person name="Brown T."/>
            <person name="Cohen L."/>
        </authorList>
    </citation>
    <scope>NUCLEOTIDE SEQUENCE</scope>
    <source>
        <strain evidence="3">Isolate 1302-5</strain>
    </source>
</reference>
<feature type="chain" id="PRO_5031376168" description="Glycine zipper domain-containing protein" evidence="2">
    <location>
        <begin position="24"/>
        <end position="285"/>
    </location>
</feature>
<dbReference type="AlphaFoldDB" id="A0A7S4JG48"/>
<evidence type="ECO:0000256" key="1">
    <source>
        <dbReference type="SAM" id="Coils"/>
    </source>
</evidence>
<feature type="signal peptide" evidence="2">
    <location>
        <begin position="1"/>
        <end position="23"/>
    </location>
</feature>
<accession>A0A7S4JG48</accession>
<proteinExistence type="predicted"/>